<evidence type="ECO:0000256" key="2">
    <source>
        <dbReference type="ARBA" id="ARBA00008479"/>
    </source>
</evidence>
<protein>
    <recommendedName>
        <fullName evidence="3">Nucleolar protein 16</fullName>
    </recommendedName>
</protein>
<proteinExistence type="inferred from homology"/>
<reference evidence="5" key="1">
    <citation type="journal article" date="2023" name="Mol. Biol. Evol.">
        <title>Third-Generation Sequencing Reveals the Adaptive Role of the Epigenome in Three Deep-Sea Polychaetes.</title>
        <authorList>
            <person name="Perez M."/>
            <person name="Aroh O."/>
            <person name="Sun Y."/>
            <person name="Lan Y."/>
            <person name="Juniper S.K."/>
            <person name="Young C.R."/>
            <person name="Angers B."/>
            <person name="Qian P.Y."/>
        </authorList>
    </citation>
    <scope>NUCLEOTIDE SEQUENCE</scope>
    <source>
        <strain evidence="5">R07B-5</strain>
    </source>
</reference>
<comment type="similarity">
    <text evidence="2">Belongs to the NOP16 family.</text>
</comment>
<sequence length="173" mass="20686">MGKPRKVKKTFNYNKNRRKEWKKQKKLPKIGCKQMKDAWDERRTVEYNLQNMGLSADPNKTLAMPKPMDDVDVEAKPWKKLPQPKKLRVAHALEREANAPQPKRFRLSEPDVRYCIYMMEKYGEDYKAMAKDLKNYYQDTPKQIRSKIRTFMSIPEQYNEYKNSTKQTAMEIS</sequence>
<dbReference type="GO" id="GO:0042273">
    <property type="term" value="P:ribosomal large subunit biogenesis"/>
    <property type="evidence" value="ECO:0007669"/>
    <property type="project" value="TreeGrafter"/>
</dbReference>
<evidence type="ECO:0000313" key="5">
    <source>
        <dbReference type="EMBL" id="KAK2173769.1"/>
    </source>
</evidence>
<dbReference type="PANTHER" id="PTHR13243:SF1">
    <property type="entry name" value="NUCLEOLAR PROTEIN 16"/>
    <property type="match status" value="1"/>
</dbReference>
<gene>
    <name evidence="5" type="ORF">NP493_850g01034</name>
</gene>
<evidence type="ECO:0000256" key="4">
    <source>
        <dbReference type="ARBA" id="ARBA00023242"/>
    </source>
</evidence>
<dbReference type="Pfam" id="PF09420">
    <property type="entry name" value="Nop16"/>
    <property type="match status" value="2"/>
</dbReference>
<evidence type="ECO:0000313" key="6">
    <source>
        <dbReference type="Proteomes" id="UP001209878"/>
    </source>
</evidence>
<name>A0AAD9NNM9_RIDPI</name>
<keyword evidence="6" id="KW-1185">Reference proteome</keyword>
<dbReference type="Proteomes" id="UP001209878">
    <property type="component" value="Unassembled WGS sequence"/>
</dbReference>
<dbReference type="InterPro" id="IPR019002">
    <property type="entry name" value="Ribosome_biogenesis_Nop16"/>
</dbReference>
<accession>A0AAD9NNM9</accession>
<evidence type="ECO:0000256" key="1">
    <source>
        <dbReference type="ARBA" id="ARBA00004604"/>
    </source>
</evidence>
<comment type="subcellular location">
    <subcellularLocation>
        <location evidence="1">Nucleus</location>
        <location evidence="1">Nucleolus</location>
    </subcellularLocation>
</comment>
<evidence type="ECO:0000256" key="3">
    <source>
        <dbReference type="ARBA" id="ARBA00015522"/>
    </source>
</evidence>
<dbReference type="GO" id="GO:0005730">
    <property type="term" value="C:nucleolus"/>
    <property type="evidence" value="ECO:0007669"/>
    <property type="project" value="UniProtKB-SubCell"/>
</dbReference>
<keyword evidence="4" id="KW-0539">Nucleus</keyword>
<dbReference type="AlphaFoldDB" id="A0AAD9NNM9"/>
<dbReference type="PANTHER" id="PTHR13243">
    <property type="entry name" value="HSPC111 PROTEIN-RELATED"/>
    <property type="match status" value="1"/>
</dbReference>
<organism evidence="5 6">
    <name type="scientific">Ridgeia piscesae</name>
    <name type="common">Tubeworm</name>
    <dbReference type="NCBI Taxonomy" id="27915"/>
    <lineage>
        <taxon>Eukaryota</taxon>
        <taxon>Metazoa</taxon>
        <taxon>Spiralia</taxon>
        <taxon>Lophotrochozoa</taxon>
        <taxon>Annelida</taxon>
        <taxon>Polychaeta</taxon>
        <taxon>Sedentaria</taxon>
        <taxon>Canalipalpata</taxon>
        <taxon>Sabellida</taxon>
        <taxon>Siboglinidae</taxon>
        <taxon>Ridgeia</taxon>
    </lineage>
</organism>
<comment type="caution">
    <text evidence="5">The sequence shown here is derived from an EMBL/GenBank/DDBJ whole genome shotgun (WGS) entry which is preliminary data.</text>
</comment>
<dbReference type="EMBL" id="JAODUO010000849">
    <property type="protein sequence ID" value="KAK2173769.1"/>
    <property type="molecule type" value="Genomic_DNA"/>
</dbReference>